<feature type="compositionally biased region" description="Polar residues" evidence="1">
    <location>
        <begin position="121"/>
        <end position="136"/>
    </location>
</feature>
<gene>
    <name evidence="2" type="ORF">KC01_LOCUS35634</name>
</gene>
<evidence type="ECO:0000313" key="3">
    <source>
        <dbReference type="Proteomes" id="UP001497482"/>
    </source>
</evidence>
<evidence type="ECO:0000313" key="2">
    <source>
        <dbReference type="EMBL" id="CAL1608766.1"/>
    </source>
</evidence>
<organism evidence="2 3">
    <name type="scientific">Knipowitschia caucasica</name>
    <name type="common">Caucasian dwarf goby</name>
    <name type="synonym">Pomatoschistus caucasicus</name>
    <dbReference type="NCBI Taxonomy" id="637954"/>
    <lineage>
        <taxon>Eukaryota</taxon>
        <taxon>Metazoa</taxon>
        <taxon>Chordata</taxon>
        <taxon>Craniata</taxon>
        <taxon>Vertebrata</taxon>
        <taxon>Euteleostomi</taxon>
        <taxon>Actinopterygii</taxon>
        <taxon>Neopterygii</taxon>
        <taxon>Teleostei</taxon>
        <taxon>Neoteleostei</taxon>
        <taxon>Acanthomorphata</taxon>
        <taxon>Gobiaria</taxon>
        <taxon>Gobiiformes</taxon>
        <taxon>Gobioidei</taxon>
        <taxon>Gobiidae</taxon>
        <taxon>Gobiinae</taxon>
        <taxon>Knipowitschia</taxon>
    </lineage>
</organism>
<feature type="compositionally biased region" description="Polar residues" evidence="1">
    <location>
        <begin position="1"/>
        <end position="26"/>
    </location>
</feature>
<accession>A0AAV2M685</accession>
<name>A0AAV2M685_KNICA</name>
<reference evidence="2 3" key="1">
    <citation type="submission" date="2024-04" db="EMBL/GenBank/DDBJ databases">
        <authorList>
            <person name="Waldvogel A.-M."/>
            <person name="Schoenle A."/>
        </authorList>
    </citation>
    <scope>NUCLEOTIDE SEQUENCE [LARGE SCALE GENOMIC DNA]</scope>
</reference>
<dbReference type="AlphaFoldDB" id="A0AAV2M685"/>
<proteinExistence type="predicted"/>
<sequence>MLSALSLDQLSTSRASNEAVANSGSDSRLSLLVSPSTSTSSEQFSPSQALLVSSINEPDIEGCYLTVPLQGKSSTPQFFPSNMKKIANCDQSYSILDASQISWDISLIKSESPKVAMELSASESTWSPKQTSSQQPDARLGP</sequence>
<feature type="region of interest" description="Disordered" evidence="1">
    <location>
        <begin position="118"/>
        <end position="142"/>
    </location>
</feature>
<feature type="compositionally biased region" description="Low complexity" evidence="1">
    <location>
        <begin position="27"/>
        <end position="46"/>
    </location>
</feature>
<dbReference type="Proteomes" id="UP001497482">
    <property type="component" value="Chromosome 6"/>
</dbReference>
<dbReference type="EMBL" id="OZ035828">
    <property type="protein sequence ID" value="CAL1608766.1"/>
    <property type="molecule type" value="Genomic_DNA"/>
</dbReference>
<protein>
    <submittedName>
        <fullName evidence="2">Uncharacterized protein</fullName>
    </submittedName>
</protein>
<feature type="region of interest" description="Disordered" evidence="1">
    <location>
        <begin position="1"/>
        <end position="46"/>
    </location>
</feature>
<evidence type="ECO:0000256" key="1">
    <source>
        <dbReference type="SAM" id="MobiDB-lite"/>
    </source>
</evidence>
<keyword evidence="3" id="KW-1185">Reference proteome</keyword>